<dbReference type="Proteomes" id="UP000182762">
    <property type="component" value="Unassembled WGS sequence"/>
</dbReference>
<evidence type="ECO:0008006" key="4">
    <source>
        <dbReference type="Google" id="ProtNLM"/>
    </source>
</evidence>
<dbReference type="PANTHER" id="PTHR34796">
    <property type="entry name" value="EXPRESSED PROTEIN"/>
    <property type="match status" value="1"/>
</dbReference>
<dbReference type="PANTHER" id="PTHR34796:SF1">
    <property type="entry name" value="EXPRESSED PROTEIN"/>
    <property type="match status" value="1"/>
</dbReference>
<accession>A0A1I5W1E7</accession>
<keyword evidence="3" id="KW-1185">Reference proteome</keyword>
<sequence length="176" mass="21464">MNFPQSYIDYLVHFHSDRDYFECHEILEDFWKEKEVQHRDEIWVAFIQIAVGLYHQRRNNFKGAYRMVKNARRIMKGRRTTLEELGLHAEKLLASLKSLEERIRAEKAYESFYFPIASNELQQVCKKEAANKQLLWWQPSNLSNKFIIDRHKLRDRTEIILQRETNLYKKRKNRQC</sequence>
<organism evidence="2 3">
    <name type="scientific">Priestia endophytica DSM 13796</name>
    <dbReference type="NCBI Taxonomy" id="1121089"/>
    <lineage>
        <taxon>Bacteria</taxon>
        <taxon>Bacillati</taxon>
        <taxon>Bacillota</taxon>
        <taxon>Bacilli</taxon>
        <taxon>Bacillales</taxon>
        <taxon>Bacillaceae</taxon>
        <taxon>Priestia</taxon>
    </lineage>
</organism>
<proteinExistence type="predicted"/>
<reference evidence="2 3" key="1">
    <citation type="submission" date="2016-10" db="EMBL/GenBank/DDBJ databases">
        <authorList>
            <person name="Varghese N."/>
            <person name="Submissions S."/>
        </authorList>
    </citation>
    <scope>NUCLEOTIDE SEQUENCE [LARGE SCALE GENOMIC DNA]</scope>
    <source>
        <strain evidence="2 3">DSM 13796</strain>
    </source>
</reference>
<comment type="caution">
    <text evidence="2">The sequence shown here is derived from an EMBL/GenBank/DDBJ whole genome shotgun (WGS) entry which is preliminary data.</text>
</comment>
<dbReference type="RefSeq" id="WP_061801868.1">
    <property type="nucleotide sequence ID" value="NZ_FOXX01000001.1"/>
</dbReference>
<dbReference type="InterPro" id="IPR023203">
    <property type="entry name" value="TTHA0068_sf"/>
</dbReference>
<keyword evidence="1" id="KW-0175">Coiled coil</keyword>
<dbReference type="SUPFAM" id="SSF140663">
    <property type="entry name" value="TTHA0068-like"/>
    <property type="match status" value="1"/>
</dbReference>
<evidence type="ECO:0000256" key="1">
    <source>
        <dbReference type="SAM" id="Coils"/>
    </source>
</evidence>
<dbReference type="GeneID" id="93709125"/>
<dbReference type="Gene3D" id="1.10.3450.10">
    <property type="entry name" value="TTHA0068-like"/>
    <property type="match status" value="1"/>
</dbReference>
<name>A0A1I5W1E7_9BACI</name>
<dbReference type="InterPro" id="IPR005500">
    <property type="entry name" value="DUF309"/>
</dbReference>
<gene>
    <name evidence="2" type="ORF">SAMN02745910_00352</name>
</gene>
<dbReference type="EMBL" id="FOXX01000001">
    <property type="protein sequence ID" value="SFQ13541.1"/>
    <property type="molecule type" value="Genomic_DNA"/>
</dbReference>
<dbReference type="Pfam" id="PF03745">
    <property type="entry name" value="DUF309"/>
    <property type="match status" value="1"/>
</dbReference>
<protein>
    <recommendedName>
        <fullName evidence="4">DUF309 domain-containing protein</fullName>
    </recommendedName>
</protein>
<feature type="coiled-coil region" evidence="1">
    <location>
        <begin position="82"/>
        <end position="109"/>
    </location>
</feature>
<evidence type="ECO:0000313" key="2">
    <source>
        <dbReference type="EMBL" id="SFQ13541.1"/>
    </source>
</evidence>
<evidence type="ECO:0000313" key="3">
    <source>
        <dbReference type="Proteomes" id="UP000182762"/>
    </source>
</evidence>